<keyword evidence="2" id="KW-0479">Metal-binding</keyword>
<reference evidence="7 8" key="1">
    <citation type="submission" date="2014-01" db="EMBL/GenBank/DDBJ databases">
        <title>Isolation of Serratia multitudinisentens RB-25 from Ex-Landfill site.</title>
        <authorList>
            <person name="Robson E.H.J."/>
        </authorList>
    </citation>
    <scope>NUCLEOTIDE SEQUENCE [LARGE SCALE GENOMIC DNA]</scope>
    <source>
        <strain evidence="7 8">RB-25</strain>
    </source>
</reference>
<dbReference type="GO" id="GO:0046872">
    <property type="term" value="F:metal ion binding"/>
    <property type="evidence" value="ECO:0007669"/>
    <property type="project" value="UniProtKB-KW"/>
</dbReference>
<dbReference type="Gene3D" id="3.10.20.30">
    <property type="match status" value="1"/>
</dbReference>
<dbReference type="PROSITE" id="PS00197">
    <property type="entry name" value="2FE2S_FER_1"/>
    <property type="match status" value="1"/>
</dbReference>
<evidence type="ECO:0000256" key="3">
    <source>
        <dbReference type="ARBA" id="ARBA00023002"/>
    </source>
</evidence>
<dbReference type="InterPro" id="IPR036010">
    <property type="entry name" value="2Fe-2S_ferredoxin-like_sf"/>
</dbReference>
<dbReference type="HOGENOM" id="CLU_052511_3_1_6"/>
<dbReference type="Pfam" id="PF00111">
    <property type="entry name" value="Fer2"/>
    <property type="match status" value="1"/>
</dbReference>
<evidence type="ECO:0000256" key="2">
    <source>
        <dbReference type="ARBA" id="ARBA00022723"/>
    </source>
</evidence>
<evidence type="ECO:0000256" key="4">
    <source>
        <dbReference type="ARBA" id="ARBA00023004"/>
    </source>
</evidence>
<reference evidence="7 8" key="2">
    <citation type="submission" date="2015-03" db="EMBL/GenBank/DDBJ databases">
        <authorList>
            <person name="Chan K.-G."/>
        </authorList>
    </citation>
    <scope>NUCLEOTIDE SEQUENCE [LARGE SCALE GENOMIC DNA]</scope>
    <source>
        <strain evidence="7 8">RB-25</strain>
    </source>
</reference>
<dbReference type="GO" id="GO:0051537">
    <property type="term" value="F:2 iron, 2 sulfur cluster binding"/>
    <property type="evidence" value="ECO:0007669"/>
    <property type="project" value="UniProtKB-KW"/>
</dbReference>
<keyword evidence="5" id="KW-0411">Iron-sulfur</keyword>
<dbReference type="RefSeq" id="WP_024910066.1">
    <property type="nucleotide sequence ID" value="NZ_CP007044.2"/>
</dbReference>
<dbReference type="CDD" id="cd00207">
    <property type="entry name" value="fer2"/>
    <property type="match status" value="1"/>
</dbReference>
<name>W0L6D7_9GAMM</name>
<dbReference type="InterPro" id="IPR006058">
    <property type="entry name" value="2Fe2S_fd_BS"/>
</dbReference>
<dbReference type="Gene3D" id="1.10.150.120">
    <property type="entry name" value="[2Fe-2S]-binding domain"/>
    <property type="match status" value="1"/>
</dbReference>
<dbReference type="InterPro" id="IPR002888">
    <property type="entry name" value="2Fe-2S-bd"/>
</dbReference>
<evidence type="ECO:0000256" key="5">
    <source>
        <dbReference type="ARBA" id="ARBA00023014"/>
    </source>
</evidence>
<dbReference type="PANTHER" id="PTHR44379">
    <property type="entry name" value="OXIDOREDUCTASE WITH IRON-SULFUR SUBUNIT"/>
    <property type="match status" value="1"/>
</dbReference>
<dbReference type="InterPro" id="IPR051452">
    <property type="entry name" value="Diverse_Oxidoreductases"/>
</dbReference>
<feature type="domain" description="2Fe-2S ferredoxin-type" evidence="6">
    <location>
        <begin position="2"/>
        <end position="78"/>
    </location>
</feature>
<dbReference type="Pfam" id="PF01799">
    <property type="entry name" value="Fer2_2"/>
    <property type="match status" value="1"/>
</dbReference>
<organism evidence="7 8">
    <name type="scientific">Chania multitudinisentens RB-25</name>
    <dbReference type="NCBI Taxonomy" id="1441930"/>
    <lineage>
        <taxon>Bacteria</taxon>
        <taxon>Pseudomonadati</taxon>
        <taxon>Pseudomonadota</taxon>
        <taxon>Gammaproteobacteria</taxon>
        <taxon>Enterobacterales</taxon>
        <taxon>Yersiniaceae</taxon>
        <taxon>Chania</taxon>
    </lineage>
</organism>
<protein>
    <submittedName>
        <fullName evidence="7">(2Fe-2S)-binding protein</fullName>
    </submittedName>
</protein>
<evidence type="ECO:0000313" key="7">
    <source>
        <dbReference type="EMBL" id="AHG19296.1"/>
    </source>
</evidence>
<dbReference type="eggNOG" id="COG2080">
    <property type="taxonomic scope" value="Bacteria"/>
</dbReference>
<keyword evidence="4" id="KW-0408">Iron</keyword>
<dbReference type="FunFam" id="3.10.20.30:FF:000020">
    <property type="entry name" value="Xanthine dehydrogenase iron-sulfur subunit"/>
    <property type="match status" value="1"/>
</dbReference>
<dbReference type="InterPro" id="IPR001041">
    <property type="entry name" value="2Fe-2S_ferredoxin-type"/>
</dbReference>
<dbReference type="PATRIC" id="fig|1441930.4.peg.1284"/>
<dbReference type="SUPFAM" id="SSF47741">
    <property type="entry name" value="CO dehydrogenase ISP C-domain like"/>
    <property type="match status" value="1"/>
</dbReference>
<dbReference type="OrthoDB" id="9775084at2"/>
<dbReference type="GO" id="GO:0016491">
    <property type="term" value="F:oxidoreductase activity"/>
    <property type="evidence" value="ECO:0007669"/>
    <property type="project" value="UniProtKB-KW"/>
</dbReference>
<dbReference type="SUPFAM" id="SSF54292">
    <property type="entry name" value="2Fe-2S ferredoxin-like"/>
    <property type="match status" value="1"/>
</dbReference>
<keyword evidence="8" id="KW-1185">Reference proteome</keyword>
<dbReference type="PANTHER" id="PTHR44379:SF8">
    <property type="entry name" value="XANTHINE DEHYDROGENASE IRON-SULFUR-BINDING SUBUNIT XDHC-RELATED"/>
    <property type="match status" value="1"/>
</dbReference>
<dbReference type="EMBL" id="CP007044">
    <property type="protein sequence ID" value="AHG19296.1"/>
    <property type="molecule type" value="Genomic_DNA"/>
</dbReference>
<keyword evidence="1" id="KW-0001">2Fe-2S</keyword>
<dbReference type="InterPro" id="IPR012675">
    <property type="entry name" value="Beta-grasp_dom_sf"/>
</dbReference>
<keyword evidence="3" id="KW-0560">Oxidoreductase</keyword>
<evidence type="ECO:0000313" key="8">
    <source>
        <dbReference type="Proteomes" id="UP000019030"/>
    </source>
</evidence>
<dbReference type="STRING" id="1441930.Z042_06440"/>
<evidence type="ECO:0000259" key="6">
    <source>
        <dbReference type="PROSITE" id="PS51085"/>
    </source>
</evidence>
<dbReference type="AlphaFoldDB" id="W0L6D7"/>
<dbReference type="InterPro" id="IPR036884">
    <property type="entry name" value="2Fe-2S-bd_dom_sf"/>
</dbReference>
<dbReference type="PROSITE" id="PS51085">
    <property type="entry name" value="2FE2S_FER_2"/>
    <property type="match status" value="1"/>
</dbReference>
<dbReference type="KEGG" id="sfo:Z042_06440"/>
<evidence type="ECO:0000256" key="1">
    <source>
        <dbReference type="ARBA" id="ARBA00022714"/>
    </source>
</evidence>
<proteinExistence type="predicted"/>
<gene>
    <name evidence="7" type="ORF">Z042_06440</name>
</gene>
<sequence length="153" mass="16257">MTTITMKVNGINRSAEVDGNTRLLDFLREKLDLTGTKEGCSVGECGACTVIMNGKSVCSCLVLSAQCQGAEITTVEALHHDPIGKRLQNAFIRYGGVQCGFCTPGVLMSTKALLDSNPAPSDEELKEALEGNLCRCTGYQPIITSIKAVLSAK</sequence>
<dbReference type="Proteomes" id="UP000019030">
    <property type="component" value="Chromosome"/>
</dbReference>
<accession>W0L6D7</accession>